<keyword evidence="8 12" id="KW-0808">Transferase</keyword>
<accession>A0A8H7PPY8</accession>
<dbReference type="Proteomes" id="UP000654370">
    <property type="component" value="Unassembled WGS sequence"/>
</dbReference>
<comment type="function">
    <text evidence="12">Adenosyl-L-methionine (AdoMet)-dependent tRNA (uracil-O(2)-)-methyltransferase.</text>
</comment>
<evidence type="ECO:0000256" key="3">
    <source>
        <dbReference type="ARBA" id="ARBA00009056"/>
    </source>
</evidence>
<evidence type="ECO:0000313" key="13">
    <source>
        <dbReference type="EMBL" id="KAG2177941.1"/>
    </source>
</evidence>
<evidence type="ECO:0000256" key="2">
    <source>
        <dbReference type="ARBA" id="ARBA00004496"/>
    </source>
</evidence>
<comment type="catalytic activity">
    <reaction evidence="11 12">
        <text>uridine(44) in tRNA(Ser) + S-adenosyl-L-methionine = 2'-O-methyluridine(44) in tRNA(Ser) + S-adenosyl-L-homocysteine + H(+)</text>
        <dbReference type="Rhea" id="RHEA:43100"/>
        <dbReference type="Rhea" id="RHEA-COMP:10339"/>
        <dbReference type="Rhea" id="RHEA-COMP:10340"/>
        <dbReference type="ChEBI" id="CHEBI:15378"/>
        <dbReference type="ChEBI" id="CHEBI:57856"/>
        <dbReference type="ChEBI" id="CHEBI:59789"/>
        <dbReference type="ChEBI" id="CHEBI:65315"/>
        <dbReference type="ChEBI" id="CHEBI:74478"/>
        <dbReference type="EC" id="2.1.1.211"/>
    </reaction>
</comment>
<dbReference type="GO" id="GO:0005737">
    <property type="term" value="C:cytoplasm"/>
    <property type="evidence" value="ECO:0007669"/>
    <property type="project" value="UniProtKB-SubCell"/>
</dbReference>
<dbReference type="InterPro" id="IPR029063">
    <property type="entry name" value="SAM-dependent_MTases_sf"/>
</dbReference>
<comment type="similarity">
    <text evidence="3 12">Belongs to the TRM44 family.</text>
</comment>
<evidence type="ECO:0000256" key="8">
    <source>
        <dbReference type="ARBA" id="ARBA00022679"/>
    </source>
</evidence>
<evidence type="ECO:0000256" key="12">
    <source>
        <dbReference type="RuleBase" id="RU368004"/>
    </source>
</evidence>
<gene>
    <name evidence="13" type="ORF">INT43_003188</name>
</gene>
<keyword evidence="7 12" id="KW-0489">Methyltransferase</keyword>
<proteinExistence type="inferred from homology"/>
<evidence type="ECO:0000256" key="9">
    <source>
        <dbReference type="ARBA" id="ARBA00022691"/>
    </source>
</evidence>
<evidence type="ECO:0000256" key="6">
    <source>
        <dbReference type="ARBA" id="ARBA00022490"/>
    </source>
</evidence>
<protein>
    <recommendedName>
        <fullName evidence="5 12">tRNA (uracil-O(2)-)-methyltransferase</fullName>
        <ecNumber evidence="4 12">2.1.1.211</ecNumber>
    </recommendedName>
</protein>
<dbReference type="AlphaFoldDB" id="A0A8H7PPY8"/>
<reference evidence="13" key="1">
    <citation type="submission" date="2020-12" db="EMBL/GenBank/DDBJ databases">
        <title>Metabolic potential, ecology and presence of endohyphal bacteria is reflected in genomic diversity of Mucoromycotina.</title>
        <authorList>
            <person name="Muszewska A."/>
            <person name="Okrasinska A."/>
            <person name="Steczkiewicz K."/>
            <person name="Drgas O."/>
            <person name="Orlowska M."/>
            <person name="Perlinska-Lenart U."/>
            <person name="Aleksandrzak-Piekarczyk T."/>
            <person name="Szatraj K."/>
            <person name="Zielenkiewicz U."/>
            <person name="Pilsyk S."/>
            <person name="Malc E."/>
            <person name="Mieczkowski P."/>
            <person name="Kruszewska J.S."/>
            <person name="Biernat P."/>
            <person name="Pawlowska J."/>
        </authorList>
    </citation>
    <scope>NUCLEOTIDE SEQUENCE</scope>
    <source>
        <strain evidence="13">WA0000067209</strain>
    </source>
</reference>
<dbReference type="SUPFAM" id="SSF53335">
    <property type="entry name" value="S-adenosyl-L-methionine-dependent methyltransferases"/>
    <property type="match status" value="1"/>
</dbReference>
<evidence type="ECO:0000256" key="1">
    <source>
        <dbReference type="ARBA" id="ARBA00002778"/>
    </source>
</evidence>
<dbReference type="Gene3D" id="3.40.50.150">
    <property type="entry name" value="Vaccinia Virus protein VP39"/>
    <property type="match status" value="1"/>
</dbReference>
<keyword evidence="10 12" id="KW-0819">tRNA processing</keyword>
<dbReference type="GO" id="GO:0030488">
    <property type="term" value="P:tRNA methylation"/>
    <property type="evidence" value="ECO:0007669"/>
    <property type="project" value="UniProtKB-UniRule"/>
</dbReference>
<keyword evidence="14" id="KW-1185">Reference proteome</keyword>
<keyword evidence="6 12" id="KW-0963">Cytoplasm</keyword>
<evidence type="ECO:0000256" key="7">
    <source>
        <dbReference type="ARBA" id="ARBA00022603"/>
    </source>
</evidence>
<name>A0A8H7PPY8_MORIS</name>
<evidence type="ECO:0000256" key="5">
    <source>
        <dbReference type="ARBA" id="ARBA00017788"/>
    </source>
</evidence>
<keyword evidence="9 12" id="KW-0949">S-adenosyl-L-methionine</keyword>
<dbReference type="PANTHER" id="PTHR21210:SF0">
    <property type="entry name" value="TRNA (URACIL-O(2)-)-METHYLTRANSFERASE-RELATED"/>
    <property type="match status" value="1"/>
</dbReference>
<comment type="function">
    <text evidence="1">Probable adenosyl-L-methionine (AdoMet)-dependent tRNA (uracil-O(2)-)-methyltransferase.</text>
</comment>
<comment type="caution">
    <text evidence="13">The sequence shown here is derived from an EMBL/GenBank/DDBJ whole genome shotgun (WGS) entry which is preliminary data.</text>
</comment>
<dbReference type="OrthoDB" id="10047021at2759"/>
<dbReference type="GO" id="GO:0141101">
    <property type="term" value="F:tRNA(Ser) (uridine(44)-2'-O-)-methyltransferase activity"/>
    <property type="evidence" value="ECO:0007669"/>
    <property type="project" value="UniProtKB-EC"/>
</dbReference>
<dbReference type="EMBL" id="JAEPQZ010000008">
    <property type="protein sequence ID" value="KAG2177941.1"/>
    <property type="molecule type" value="Genomic_DNA"/>
</dbReference>
<comment type="subcellular location">
    <subcellularLocation>
        <location evidence="2 12">Cytoplasm</location>
    </subcellularLocation>
</comment>
<evidence type="ECO:0000256" key="4">
    <source>
        <dbReference type="ARBA" id="ARBA00012795"/>
    </source>
</evidence>
<evidence type="ECO:0000256" key="10">
    <source>
        <dbReference type="ARBA" id="ARBA00022694"/>
    </source>
</evidence>
<dbReference type="InterPro" id="IPR011671">
    <property type="entry name" value="tRNA_uracil_MeTrfase"/>
</dbReference>
<dbReference type="EC" id="2.1.1.211" evidence="4 12"/>
<evidence type="ECO:0000256" key="11">
    <source>
        <dbReference type="ARBA" id="ARBA00047957"/>
    </source>
</evidence>
<dbReference type="PANTHER" id="PTHR21210">
    <property type="entry name" value="TRNA (URACIL-O(2)-)-METHYLTRANSFERASE-RELATED"/>
    <property type="match status" value="1"/>
</dbReference>
<dbReference type="Pfam" id="PF07757">
    <property type="entry name" value="AdoMet_MTase"/>
    <property type="match status" value="1"/>
</dbReference>
<evidence type="ECO:0000313" key="14">
    <source>
        <dbReference type="Proteomes" id="UP000654370"/>
    </source>
</evidence>
<sequence>MFLDCSEATIRLEIKPLAQDQPQISDDKMIYAMTEVFHKLYKWCIHTNLGYEKRAKHDILVPKELYHEAYSRIKTKYAETIISQWTEKTDVTKFVFEDIAIASYLISLWQLEREQTGSQRLQTFVDLGCGNGLLTYLLVSEGHQGTGIDLAKRKIWDVLCHGREESFLIGISSFAQSLHPPSEVYPNVDWLIGNHADELVPWIPIIAARTESRFLVIPCCYFQLDGSRHKGLSGLGGGKYREYTEYVKGIAISCGYTITEDHLRIPSTRNIALVGQHRNVQAAIEPIIKHVGPFVARVSDRELEQQRRRKVAEKGK</sequence>
<organism evidence="13 14">
    <name type="scientific">Mortierella isabellina</name>
    <name type="common">Filamentous fungus</name>
    <name type="synonym">Umbelopsis isabellina</name>
    <dbReference type="NCBI Taxonomy" id="91625"/>
    <lineage>
        <taxon>Eukaryota</taxon>
        <taxon>Fungi</taxon>
        <taxon>Fungi incertae sedis</taxon>
        <taxon>Mucoromycota</taxon>
        <taxon>Mucoromycotina</taxon>
        <taxon>Umbelopsidomycetes</taxon>
        <taxon>Umbelopsidales</taxon>
        <taxon>Umbelopsidaceae</taxon>
        <taxon>Umbelopsis</taxon>
    </lineage>
</organism>